<evidence type="ECO:0000313" key="2">
    <source>
        <dbReference type="Proteomes" id="UP001152795"/>
    </source>
</evidence>
<dbReference type="PANTHER" id="PTHR34615:SF1">
    <property type="entry name" value="PX DOMAIN-CONTAINING PROTEIN"/>
    <property type="match status" value="1"/>
</dbReference>
<gene>
    <name evidence="1" type="ORF">PACLA_8A071236</name>
</gene>
<reference evidence="1" key="1">
    <citation type="submission" date="2020-04" db="EMBL/GenBank/DDBJ databases">
        <authorList>
            <person name="Alioto T."/>
            <person name="Alioto T."/>
            <person name="Gomez Garrido J."/>
        </authorList>
    </citation>
    <scope>NUCLEOTIDE SEQUENCE</scope>
    <source>
        <strain evidence="1">A484AB</strain>
    </source>
</reference>
<dbReference type="PANTHER" id="PTHR34615">
    <property type="entry name" value="PX DOMAIN-CONTAINING PROTEIN"/>
    <property type="match status" value="1"/>
</dbReference>
<evidence type="ECO:0000313" key="1">
    <source>
        <dbReference type="EMBL" id="CAB3978386.1"/>
    </source>
</evidence>
<protein>
    <submittedName>
        <fullName evidence="1">Uncharacterized protein</fullName>
    </submittedName>
</protein>
<dbReference type="OrthoDB" id="5967148at2759"/>
<dbReference type="EMBL" id="CACRXK020000108">
    <property type="protein sequence ID" value="CAB3978386.1"/>
    <property type="molecule type" value="Genomic_DNA"/>
</dbReference>
<name>A0A6S7FRE5_PARCT</name>
<dbReference type="AlphaFoldDB" id="A0A6S7FRE5"/>
<comment type="caution">
    <text evidence="1">The sequence shown here is derived from an EMBL/GenBank/DDBJ whole genome shotgun (WGS) entry which is preliminary data.</text>
</comment>
<dbReference type="Proteomes" id="UP001152795">
    <property type="component" value="Unassembled WGS sequence"/>
</dbReference>
<organism evidence="1 2">
    <name type="scientific">Paramuricea clavata</name>
    <name type="common">Red gorgonian</name>
    <name type="synonym">Violescent sea-whip</name>
    <dbReference type="NCBI Taxonomy" id="317549"/>
    <lineage>
        <taxon>Eukaryota</taxon>
        <taxon>Metazoa</taxon>
        <taxon>Cnidaria</taxon>
        <taxon>Anthozoa</taxon>
        <taxon>Octocorallia</taxon>
        <taxon>Malacalcyonacea</taxon>
        <taxon>Plexauridae</taxon>
        <taxon>Paramuricea</taxon>
    </lineage>
</organism>
<accession>A0A6S7FRE5</accession>
<keyword evidence="2" id="KW-1185">Reference proteome</keyword>
<sequence length="180" mass="20811">MYFREIRELATLCFGLGYISAAEFAVLLDEYESCNPDFPYDEYMPFNLDDMDESECLAEFRFEKQHIPLLAEALRIPAYFITSKEAEVAYPCRYNDMIPRFARPVPVLSMVTNKVINHLYETHGHRLTQWNHTILHPQALEQYAEAIHNKGAPLQNCFGFIDGTVSRTDFSPKRESACSL</sequence>
<proteinExistence type="predicted"/>